<dbReference type="InterPro" id="IPR013094">
    <property type="entry name" value="AB_hydrolase_3"/>
</dbReference>
<protein>
    <submittedName>
        <fullName evidence="4">Alpha/beta hydrolase</fullName>
    </submittedName>
</protein>
<sequence length="369" mass="40677">MPINKAIMAAMKAASRLKPEATKAYRLQRTLEDVASWLAAPDPRCLVSDMSVEMSDNHRVPLRLFIPREQATRGLIVFFHGGGWVTGSAQLYHDCCARMAVETSRRVLSVDYRRAPEHRFPIPAEDCYEVARRIYAGELLGDMPEDDIVLFGDSAGGNLAAVVSLMAKDRGDFTPRTQILLYPVVGNDYSDDSPFASVQENGKDYLLTAQDMAGYLDLYASSPNDLTNPYFTPLCADDLSGQPRTLMMSAEYCPLRDEDEAYAQRLAEAGNDVQCYRIHDAIHGYFLQPAMGGLIRDTYRLIRHFLDGEPLSSDESSLGSETVSHTESSADSEPSSDIDSSRGVDDSGTKGGDEPWRTILIADHATGID</sequence>
<dbReference type="InterPro" id="IPR029058">
    <property type="entry name" value="AB_hydrolase_fold"/>
</dbReference>
<evidence type="ECO:0000256" key="2">
    <source>
        <dbReference type="SAM" id="MobiDB-lite"/>
    </source>
</evidence>
<dbReference type="InterPro" id="IPR050300">
    <property type="entry name" value="GDXG_lipolytic_enzyme"/>
</dbReference>
<feature type="compositionally biased region" description="Basic and acidic residues" evidence="2">
    <location>
        <begin position="339"/>
        <end position="356"/>
    </location>
</feature>
<evidence type="ECO:0000313" key="5">
    <source>
        <dbReference type="Proteomes" id="UP000532194"/>
    </source>
</evidence>
<comment type="caution">
    <text evidence="4">The sequence shown here is derived from an EMBL/GenBank/DDBJ whole genome shotgun (WGS) entry which is preliminary data.</text>
</comment>
<dbReference type="AlphaFoldDB" id="A0A7Y0ENV3"/>
<organism evidence="4 5">
    <name type="scientific">Bifidobacterium oedipodis</name>
    <dbReference type="NCBI Taxonomy" id="2675322"/>
    <lineage>
        <taxon>Bacteria</taxon>
        <taxon>Bacillati</taxon>
        <taxon>Actinomycetota</taxon>
        <taxon>Actinomycetes</taxon>
        <taxon>Bifidobacteriales</taxon>
        <taxon>Bifidobacteriaceae</taxon>
        <taxon>Bifidobacterium</taxon>
    </lineage>
</organism>
<dbReference type="SUPFAM" id="SSF53474">
    <property type="entry name" value="alpha/beta-Hydrolases"/>
    <property type="match status" value="1"/>
</dbReference>
<dbReference type="Proteomes" id="UP000532194">
    <property type="component" value="Unassembled WGS sequence"/>
</dbReference>
<evidence type="ECO:0000256" key="1">
    <source>
        <dbReference type="ARBA" id="ARBA00022801"/>
    </source>
</evidence>
<dbReference type="RefSeq" id="WP_169171773.1">
    <property type="nucleotide sequence ID" value="NZ_JAAIII010000002.1"/>
</dbReference>
<dbReference type="EMBL" id="JAAIII010000002">
    <property type="protein sequence ID" value="NMM93743.1"/>
    <property type="molecule type" value="Genomic_DNA"/>
</dbReference>
<dbReference type="GO" id="GO:0016787">
    <property type="term" value="F:hydrolase activity"/>
    <property type="evidence" value="ECO:0007669"/>
    <property type="project" value="UniProtKB-KW"/>
</dbReference>
<accession>A0A7Y0ENV3</accession>
<keyword evidence="5" id="KW-1185">Reference proteome</keyword>
<feature type="compositionally biased region" description="Polar residues" evidence="2">
    <location>
        <begin position="313"/>
        <end position="338"/>
    </location>
</feature>
<name>A0A7Y0ENV3_9BIFI</name>
<reference evidence="4 5" key="1">
    <citation type="submission" date="2020-02" db="EMBL/GenBank/DDBJ databases">
        <title>Characterization of phylogenetic diversity of novel bifidobacterial species isolated in Czech ZOOs.</title>
        <authorList>
            <person name="Lugli G.A."/>
            <person name="Vera N.B."/>
            <person name="Ventura M."/>
        </authorList>
    </citation>
    <scope>NUCLEOTIDE SEQUENCE [LARGE SCALE GENOMIC DNA]</scope>
    <source>
        <strain evidence="4 5">DSM 109957</strain>
    </source>
</reference>
<proteinExistence type="predicted"/>
<gene>
    <name evidence="4" type="ORF">G1C95_0928</name>
</gene>
<evidence type="ECO:0000259" key="3">
    <source>
        <dbReference type="Pfam" id="PF07859"/>
    </source>
</evidence>
<feature type="region of interest" description="Disordered" evidence="2">
    <location>
        <begin position="311"/>
        <end position="369"/>
    </location>
</feature>
<dbReference type="PANTHER" id="PTHR48081">
    <property type="entry name" value="AB HYDROLASE SUPERFAMILY PROTEIN C4A8.06C"/>
    <property type="match status" value="1"/>
</dbReference>
<evidence type="ECO:0000313" key="4">
    <source>
        <dbReference type="EMBL" id="NMM93743.1"/>
    </source>
</evidence>
<keyword evidence="1 4" id="KW-0378">Hydrolase</keyword>
<feature type="domain" description="Alpha/beta hydrolase fold-3" evidence="3">
    <location>
        <begin position="76"/>
        <end position="286"/>
    </location>
</feature>
<dbReference type="PANTHER" id="PTHR48081:SF8">
    <property type="entry name" value="ALPHA_BETA HYDROLASE FOLD-3 DOMAIN-CONTAINING PROTEIN-RELATED"/>
    <property type="match status" value="1"/>
</dbReference>
<dbReference type="Pfam" id="PF07859">
    <property type="entry name" value="Abhydrolase_3"/>
    <property type="match status" value="1"/>
</dbReference>
<dbReference type="Gene3D" id="3.40.50.1820">
    <property type="entry name" value="alpha/beta hydrolase"/>
    <property type="match status" value="1"/>
</dbReference>